<evidence type="ECO:0000313" key="4">
    <source>
        <dbReference type="EMBL" id="MCL7747719.1"/>
    </source>
</evidence>
<evidence type="ECO:0000313" key="5">
    <source>
        <dbReference type="Proteomes" id="UP001139150"/>
    </source>
</evidence>
<gene>
    <name evidence="4" type="ORF">MF646_11375</name>
</gene>
<dbReference type="InterPro" id="IPR036663">
    <property type="entry name" value="Fumarylacetoacetase_C_sf"/>
</dbReference>
<evidence type="ECO:0000256" key="1">
    <source>
        <dbReference type="ARBA" id="ARBA00010211"/>
    </source>
</evidence>
<dbReference type="Pfam" id="PF01557">
    <property type="entry name" value="FAA_hydrolase"/>
    <property type="match status" value="1"/>
</dbReference>
<dbReference type="InterPro" id="IPR011234">
    <property type="entry name" value="Fumarylacetoacetase-like_C"/>
</dbReference>
<evidence type="ECO:0000259" key="3">
    <source>
        <dbReference type="Pfam" id="PF01557"/>
    </source>
</evidence>
<dbReference type="SUPFAM" id="SSF56529">
    <property type="entry name" value="FAH"/>
    <property type="match status" value="1"/>
</dbReference>
<proteinExistence type="inferred from homology"/>
<feature type="domain" description="Fumarylacetoacetase-like C-terminal" evidence="3">
    <location>
        <begin position="86"/>
        <end position="284"/>
    </location>
</feature>
<reference evidence="4" key="1">
    <citation type="submission" date="2022-02" db="EMBL/GenBank/DDBJ databases">
        <title>Halalkalibacter sp. nov. isolated from Lonar Lake, India.</title>
        <authorList>
            <person name="Joshi A."/>
            <person name="Thite S."/>
            <person name="Lodha T."/>
        </authorList>
    </citation>
    <scope>NUCLEOTIDE SEQUENCE</scope>
    <source>
        <strain evidence="4">MEB205</strain>
    </source>
</reference>
<keyword evidence="4" id="KW-0378">Hydrolase</keyword>
<dbReference type="PANTHER" id="PTHR42796">
    <property type="entry name" value="FUMARYLACETOACETATE HYDROLASE DOMAIN-CONTAINING PROTEIN 2A-RELATED"/>
    <property type="match status" value="1"/>
</dbReference>
<dbReference type="InterPro" id="IPR051121">
    <property type="entry name" value="FAH"/>
</dbReference>
<evidence type="ECO:0000256" key="2">
    <source>
        <dbReference type="ARBA" id="ARBA00022723"/>
    </source>
</evidence>
<name>A0A9X2CTK9_9BACI</name>
<dbReference type="GO" id="GO:0044281">
    <property type="term" value="P:small molecule metabolic process"/>
    <property type="evidence" value="ECO:0007669"/>
    <property type="project" value="UniProtKB-ARBA"/>
</dbReference>
<sequence length="286" mass="31614">MKLATVKRGNKEIPGIVTDEGIVLIEDINEQEQKSWSLSIFKLIESGELGDVREWYSSGGIDRIKKDLFLSKQEVIYAPLYRCPHKIWGIGMNYVTVRSELGGLETSDPVFFMKPDTSIIGDNDAIEIPLQSKRTTAEAELAIIIGKKCKNVPEKDVQDVIVGYTTAVDITAADIHAENPRFIQRAKSFDTFFGFGPVLRTKDEVENIESLQVTTMLNGSIVHENKVENMICSPAYIVSFLSQVTTLLPGDIIMTGTPGAVVIRQGDVVECKISGFESLSNKVVQV</sequence>
<dbReference type="Proteomes" id="UP001139150">
    <property type="component" value="Unassembled WGS sequence"/>
</dbReference>
<comment type="similarity">
    <text evidence="1">Belongs to the FAH family.</text>
</comment>
<keyword evidence="2" id="KW-0479">Metal-binding</keyword>
<dbReference type="EMBL" id="JAKRYL010000010">
    <property type="protein sequence ID" value="MCL7747719.1"/>
    <property type="molecule type" value="Genomic_DNA"/>
</dbReference>
<organism evidence="4 5">
    <name type="scientific">Halalkalibacter alkaliphilus</name>
    <dbReference type="NCBI Taxonomy" id="2917993"/>
    <lineage>
        <taxon>Bacteria</taxon>
        <taxon>Bacillati</taxon>
        <taxon>Bacillota</taxon>
        <taxon>Bacilli</taxon>
        <taxon>Bacillales</taxon>
        <taxon>Bacillaceae</taxon>
        <taxon>Halalkalibacter</taxon>
    </lineage>
</organism>
<dbReference type="GO" id="GO:0016787">
    <property type="term" value="F:hydrolase activity"/>
    <property type="evidence" value="ECO:0007669"/>
    <property type="project" value="UniProtKB-KW"/>
</dbReference>
<dbReference type="Gene3D" id="3.90.850.10">
    <property type="entry name" value="Fumarylacetoacetase-like, C-terminal domain"/>
    <property type="match status" value="1"/>
</dbReference>
<protein>
    <submittedName>
        <fullName evidence="4">Fumarylacetoacetate hydrolase family protein</fullName>
    </submittedName>
</protein>
<dbReference type="RefSeq" id="WP_250096614.1">
    <property type="nucleotide sequence ID" value="NZ_JAKRYL010000010.1"/>
</dbReference>
<keyword evidence="5" id="KW-1185">Reference proteome</keyword>
<comment type="caution">
    <text evidence="4">The sequence shown here is derived from an EMBL/GenBank/DDBJ whole genome shotgun (WGS) entry which is preliminary data.</text>
</comment>
<dbReference type="AlphaFoldDB" id="A0A9X2CTK9"/>
<dbReference type="GO" id="GO:0046872">
    <property type="term" value="F:metal ion binding"/>
    <property type="evidence" value="ECO:0007669"/>
    <property type="project" value="UniProtKB-KW"/>
</dbReference>
<accession>A0A9X2CTK9</accession>
<dbReference type="PANTHER" id="PTHR42796:SF4">
    <property type="entry name" value="FUMARYLACETOACETATE HYDROLASE DOMAIN-CONTAINING PROTEIN 2A"/>
    <property type="match status" value="1"/>
</dbReference>